<comment type="similarity">
    <text evidence="5">Belongs to the globin family.</text>
</comment>
<dbReference type="GO" id="GO:0008941">
    <property type="term" value="F:nitric oxide dioxygenase NAD(P)H activity"/>
    <property type="evidence" value="ECO:0007669"/>
    <property type="project" value="TreeGrafter"/>
</dbReference>
<dbReference type="InterPro" id="IPR012292">
    <property type="entry name" value="Globin/Proto"/>
</dbReference>
<dbReference type="Gene3D" id="1.10.490.10">
    <property type="entry name" value="Globins"/>
    <property type="match status" value="1"/>
</dbReference>
<organism evidence="7 8">
    <name type="scientific">Leptospirillum ferrooxidans (strain C2-3)</name>
    <dbReference type="NCBI Taxonomy" id="1162668"/>
    <lineage>
        <taxon>Bacteria</taxon>
        <taxon>Pseudomonadati</taxon>
        <taxon>Nitrospirota</taxon>
        <taxon>Nitrospiria</taxon>
        <taxon>Nitrospirales</taxon>
        <taxon>Nitrospiraceae</taxon>
        <taxon>Leptospirillum</taxon>
    </lineage>
</organism>
<dbReference type="PANTHER" id="PTHR43396">
    <property type="entry name" value="FLAVOHEMOPROTEIN"/>
    <property type="match status" value="1"/>
</dbReference>
<evidence type="ECO:0000256" key="5">
    <source>
        <dbReference type="RuleBase" id="RU000356"/>
    </source>
</evidence>
<dbReference type="GO" id="GO:0020037">
    <property type="term" value="F:heme binding"/>
    <property type="evidence" value="ECO:0007669"/>
    <property type="project" value="InterPro"/>
</dbReference>
<dbReference type="GO" id="GO:0046872">
    <property type="term" value="F:metal ion binding"/>
    <property type="evidence" value="ECO:0007669"/>
    <property type="project" value="UniProtKB-KW"/>
</dbReference>
<gene>
    <name evidence="7" type="ordered locus">LFE_0768</name>
</gene>
<reference evidence="7 8" key="1">
    <citation type="journal article" date="2012" name="J. Bacteriol.">
        <title>Complete Genome Sequence of Leptospirillum ferrooxidans Strain C2-3, Isolated from a Fresh Volcanic Ash Deposit on the Island of Miyake, Japan.</title>
        <authorList>
            <person name="Fujimura R."/>
            <person name="Sato Y."/>
            <person name="Nishizawa T."/>
            <person name="Oshima K."/>
            <person name="Kim S.-W."/>
            <person name="Hattori M."/>
            <person name="Kamijo T."/>
            <person name="Ohta H."/>
        </authorList>
    </citation>
    <scope>NUCLEOTIDE SEQUENCE [LARGE SCALE GENOMIC DNA]</scope>
    <source>
        <strain evidence="7 8">C2-3</strain>
    </source>
</reference>
<keyword evidence="3" id="KW-0479">Metal-binding</keyword>
<name>I0IMI4_LEPFC</name>
<dbReference type="Pfam" id="PF00042">
    <property type="entry name" value="Globin"/>
    <property type="match status" value="1"/>
</dbReference>
<sequence length="147" mass="16386">MAINTDLIKASAQLIAPLGSKVTEYFYNTMFTDHPEVRKMFPAEMGVQAQRLFDSIVYITSNIDKPDALVPYLQRLGSGHIKFDTRPEHYPIVGNSLMKTLAHFAGPAWTKEMAEAWSEAYNLAASVMIEAASKSMDPARYQPISAK</sequence>
<protein>
    <submittedName>
        <fullName evidence="7">Putative flavohemoprotein</fullName>
    </submittedName>
</protein>
<dbReference type="EMBL" id="AP012342">
    <property type="protein sequence ID" value="BAM06483.1"/>
    <property type="molecule type" value="Genomic_DNA"/>
</dbReference>
<dbReference type="SUPFAM" id="SSF46458">
    <property type="entry name" value="Globin-like"/>
    <property type="match status" value="1"/>
</dbReference>
<proteinExistence type="inferred from homology"/>
<dbReference type="HOGENOM" id="CLU_003827_13_3_0"/>
<dbReference type="GO" id="GO:0019825">
    <property type="term" value="F:oxygen binding"/>
    <property type="evidence" value="ECO:0007669"/>
    <property type="project" value="InterPro"/>
</dbReference>
<dbReference type="PROSITE" id="PS01033">
    <property type="entry name" value="GLOBIN"/>
    <property type="match status" value="1"/>
</dbReference>
<evidence type="ECO:0000313" key="8">
    <source>
        <dbReference type="Proteomes" id="UP000007382"/>
    </source>
</evidence>
<dbReference type="GO" id="GO:0005344">
    <property type="term" value="F:oxygen carrier activity"/>
    <property type="evidence" value="ECO:0007669"/>
    <property type="project" value="UniProtKB-KW"/>
</dbReference>
<dbReference type="PATRIC" id="fig|1162668.3.peg.901"/>
<dbReference type="AlphaFoldDB" id="I0IMI4"/>
<evidence type="ECO:0000259" key="6">
    <source>
        <dbReference type="PROSITE" id="PS01033"/>
    </source>
</evidence>
<evidence type="ECO:0000256" key="4">
    <source>
        <dbReference type="ARBA" id="ARBA00023004"/>
    </source>
</evidence>
<dbReference type="InterPro" id="IPR000971">
    <property type="entry name" value="Globin"/>
</dbReference>
<evidence type="ECO:0000256" key="3">
    <source>
        <dbReference type="ARBA" id="ARBA00022723"/>
    </source>
</evidence>
<dbReference type="CDD" id="cd19753">
    <property type="entry name" value="Mb-like_oxidoreductase"/>
    <property type="match status" value="1"/>
</dbReference>
<dbReference type="Proteomes" id="UP000007382">
    <property type="component" value="Chromosome"/>
</dbReference>
<evidence type="ECO:0000256" key="2">
    <source>
        <dbReference type="ARBA" id="ARBA00022621"/>
    </source>
</evidence>
<keyword evidence="1 5" id="KW-0349">Heme</keyword>
<keyword evidence="2 5" id="KW-0561">Oxygen transport</keyword>
<dbReference type="OrthoDB" id="9786134at2"/>
<dbReference type="KEGG" id="lfc:LFE_0768"/>
<dbReference type="STRING" id="1162668.LFE_0768"/>
<keyword evidence="4" id="KW-0408">Iron</keyword>
<dbReference type="PANTHER" id="PTHR43396:SF3">
    <property type="entry name" value="FLAVOHEMOPROTEIN"/>
    <property type="match status" value="1"/>
</dbReference>
<dbReference type="GO" id="GO:0071949">
    <property type="term" value="F:FAD binding"/>
    <property type="evidence" value="ECO:0007669"/>
    <property type="project" value="TreeGrafter"/>
</dbReference>
<dbReference type="InterPro" id="IPR009050">
    <property type="entry name" value="Globin-like_sf"/>
</dbReference>
<feature type="domain" description="Globin" evidence="6">
    <location>
        <begin position="1"/>
        <end position="133"/>
    </location>
</feature>
<dbReference type="eggNOG" id="COG1017">
    <property type="taxonomic scope" value="Bacteria"/>
</dbReference>
<dbReference type="GO" id="GO:0046210">
    <property type="term" value="P:nitric oxide catabolic process"/>
    <property type="evidence" value="ECO:0007669"/>
    <property type="project" value="TreeGrafter"/>
</dbReference>
<keyword evidence="5" id="KW-0813">Transport</keyword>
<dbReference type="RefSeq" id="WP_014448975.1">
    <property type="nucleotide sequence ID" value="NC_017094.1"/>
</dbReference>
<reference evidence="8" key="2">
    <citation type="submission" date="2012-03" db="EMBL/GenBank/DDBJ databases">
        <title>The complete genome sequence of the pioneer microbe on fresh volcanic deposit, Leptospirillum ferrooxidans strain C2-3.</title>
        <authorList>
            <person name="Fujimura R."/>
            <person name="Sato Y."/>
            <person name="Nishizawa T."/>
            <person name="Nanba K."/>
            <person name="Oshima K."/>
            <person name="Hattori M."/>
            <person name="Kamijo T."/>
            <person name="Ohta H."/>
        </authorList>
    </citation>
    <scope>NUCLEOTIDE SEQUENCE [LARGE SCALE GENOMIC DNA]</scope>
    <source>
        <strain evidence="8">C2-3</strain>
    </source>
</reference>
<evidence type="ECO:0000256" key="1">
    <source>
        <dbReference type="ARBA" id="ARBA00022617"/>
    </source>
</evidence>
<dbReference type="GO" id="GO:0071500">
    <property type="term" value="P:cellular response to nitrosative stress"/>
    <property type="evidence" value="ECO:0007669"/>
    <property type="project" value="TreeGrafter"/>
</dbReference>
<accession>I0IMI4</accession>
<keyword evidence="8" id="KW-1185">Reference proteome</keyword>
<evidence type="ECO:0000313" key="7">
    <source>
        <dbReference type="EMBL" id="BAM06483.1"/>
    </source>
</evidence>